<protein>
    <submittedName>
        <fullName evidence="2">Uncharacterized protein</fullName>
    </submittedName>
</protein>
<accession>A0A6J5KZQ5</accession>
<gene>
    <name evidence="2" type="ORF">UFOVP95_18</name>
</gene>
<sequence length="166" mass="18410">MAQPTIPNPIKASSIQTGLTPKSEAKPKKASQPKQISSTQIIQQSVAKEQPGADVNRIMQTIAYMMQRKMIQLIQIGNTVFLLQPKEPGNVEFHTFTIESPQDLVLRYKAGINTLKEMGFKKAVSYAQSPAFVKIAQQTGLPVRVSQSQTMMGDKMVPAYKFEVDL</sequence>
<name>A0A6J5KZQ5_9CAUD</name>
<evidence type="ECO:0000256" key="1">
    <source>
        <dbReference type="SAM" id="MobiDB-lite"/>
    </source>
</evidence>
<feature type="compositionally biased region" description="Low complexity" evidence="1">
    <location>
        <begin position="32"/>
        <end position="45"/>
    </location>
</feature>
<evidence type="ECO:0000313" key="2">
    <source>
        <dbReference type="EMBL" id="CAB4127561.1"/>
    </source>
</evidence>
<dbReference type="EMBL" id="LR796213">
    <property type="protein sequence ID" value="CAB4127561.1"/>
    <property type="molecule type" value="Genomic_DNA"/>
</dbReference>
<organism evidence="2">
    <name type="scientific">uncultured Caudovirales phage</name>
    <dbReference type="NCBI Taxonomy" id="2100421"/>
    <lineage>
        <taxon>Viruses</taxon>
        <taxon>Duplodnaviria</taxon>
        <taxon>Heunggongvirae</taxon>
        <taxon>Uroviricota</taxon>
        <taxon>Caudoviricetes</taxon>
        <taxon>Peduoviridae</taxon>
        <taxon>Maltschvirus</taxon>
        <taxon>Maltschvirus maltsch</taxon>
    </lineage>
</organism>
<feature type="region of interest" description="Disordered" evidence="1">
    <location>
        <begin position="1"/>
        <end position="48"/>
    </location>
</feature>
<feature type="compositionally biased region" description="Polar residues" evidence="1">
    <location>
        <begin position="11"/>
        <end position="20"/>
    </location>
</feature>
<reference evidence="2" key="1">
    <citation type="submission" date="2020-04" db="EMBL/GenBank/DDBJ databases">
        <authorList>
            <person name="Chiriac C."/>
            <person name="Salcher M."/>
            <person name="Ghai R."/>
            <person name="Kavagutti S V."/>
        </authorList>
    </citation>
    <scope>NUCLEOTIDE SEQUENCE</scope>
</reference>
<proteinExistence type="predicted"/>